<name>A0ACC1R2W7_9HYPO</name>
<comment type="caution">
    <text evidence="1">The sequence shown here is derived from an EMBL/GenBank/DDBJ whole genome shotgun (WGS) entry which is preliminary data.</text>
</comment>
<proteinExistence type="predicted"/>
<evidence type="ECO:0000313" key="2">
    <source>
        <dbReference type="Proteomes" id="UP001148737"/>
    </source>
</evidence>
<gene>
    <name evidence="1" type="ORF">NLG97_g1752</name>
</gene>
<organism evidence="1 2">
    <name type="scientific">Lecanicillium saksenae</name>
    <dbReference type="NCBI Taxonomy" id="468837"/>
    <lineage>
        <taxon>Eukaryota</taxon>
        <taxon>Fungi</taxon>
        <taxon>Dikarya</taxon>
        <taxon>Ascomycota</taxon>
        <taxon>Pezizomycotina</taxon>
        <taxon>Sordariomycetes</taxon>
        <taxon>Hypocreomycetidae</taxon>
        <taxon>Hypocreales</taxon>
        <taxon>Cordycipitaceae</taxon>
        <taxon>Lecanicillium</taxon>
    </lineage>
</organism>
<protein>
    <submittedName>
        <fullName evidence="1">Uncharacterized protein</fullName>
    </submittedName>
</protein>
<accession>A0ACC1R2W7</accession>
<dbReference type="EMBL" id="JANAKD010000099">
    <property type="protein sequence ID" value="KAJ3497636.1"/>
    <property type="molecule type" value="Genomic_DNA"/>
</dbReference>
<reference evidence="1" key="1">
    <citation type="submission" date="2022-07" db="EMBL/GenBank/DDBJ databases">
        <title>Genome Sequence of Lecanicillium saksenae.</title>
        <authorList>
            <person name="Buettner E."/>
        </authorList>
    </citation>
    <scope>NUCLEOTIDE SEQUENCE</scope>
    <source>
        <strain evidence="1">VT-O1</strain>
    </source>
</reference>
<dbReference type="Proteomes" id="UP001148737">
    <property type="component" value="Unassembled WGS sequence"/>
</dbReference>
<keyword evidence="2" id="KW-1185">Reference proteome</keyword>
<sequence length="407" mass="46926">MYEMMVPDSEVIGEYFRIRCVRDLQSKRIFSYMTEAGSLSTYMYPESWDKALRHLIRHARWVREKEEGQNQNDTLFLTVHIGTHSRFYELPGGEVQAKVWEPAGSRYYVLADDEADVWQLWNQLRDAALKQGKPVSQAASTPTRQTRGRYLNGAVLRRYYRKIEEDWSTEVAVGNFYVNFMRKIFDDNWGIDHPTGTSEPIMSSDMDEVDLGSTALALKAVDFNYYLNFKVMVAVYMKILATASTARLDTFISCAMSDAFTRKDLFAFMRVYPLESDPDQNEERNRSCTGAMTTLNSEKHAIVCFIGSEDIRNPASVWDDSLELATNQALVACAESNHEPEKPLYIVVHADTQLRFYELPDGSTTVRDWAPAHGRAYELADNEEEVWRLWVKMRDLTLQIRSDPRSL</sequence>
<evidence type="ECO:0000313" key="1">
    <source>
        <dbReference type="EMBL" id="KAJ3497636.1"/>
    </source>
</evidence>